<dbReference type="EMBL" id="JOKH01000001">
    <property type="protein sequence ID" value="KEQ19217.1"/>
    <property type="molecule type" value="Genomic_DNA"/>
</dbReference>
<keyword evidence="1" id="KW-0812">Transmembrane</keyword>
<reference evidence="2 3" key="1">
    <citation type="submission" date="2014-06" db="EMBL/GenBank/DDBJ databases">
        <title>Whole Genome Sequences of Three Symbiotic Endozoicomonas Bacteria.</title>
        <authorList>
            <person name="Neave M.J."/>
            <person name="Apprill A."/>
            <person name="Voolstra C.R."/>
        </authorList>
    </citation>
    <scope>NUCLEOTIDE SEQUENCE [LARGE SCALE GENOMIC DNA]</scope>
    <source>
        <strain evidence="2 3">DSM 25634</strain>
    </source>
</reference>
<comment type="caution">
    <text evidence="2">The sequence shown here is derived from an EMBL/GenBank/DDBJ whole genome shotgun (WGS) entry which is preliminary data.</text>
</comment>
<dbReference type="AlphaFoldDB" id="A0A081NL94"/>
<dbReference type="RefSeq" id="WP_034832910.1">
    <property type="nucleotide sequence ID" value="NZ_JOKH01000001.1"/>
</dbReference>
<keyword evidence="3" id="KW-1185">Reference proteome</keyword>
<evidence type="ECO:0000256" key="1">
    <source>
        <dbReference type="SAM" id="Phobius"/>
    </source>
</evidence>
<feature type="transmembrane region" description="Helical" evidence="1">
    <location>
        <begin position="21"/>
        <end position="40"/>
    </location>
</feature>
<evidence type="ECO:0000313" key="2">
    <source>
        <dbReference type="EMBL" id="KEQ19217.1"/>
    </source>
</evidence>
<keyword evidence="1" id="KW-1133">Transmembrane helix</keyword>
<dbReference type="Proteomes" id="UP000028073">
    <property type="component" value="Unassembled WGS sequence"/>
</dbReference>
<dbReference type="OrthoDB" id="6196973at2"/>
<protein>
    <submittedName>
        <fullName evidence="2">Uncharacterized protein</fullName>
    </submittedName>
</protein>
<accession>A0A081NL94</accession>
<keyword evidence="1" id="KW-0472">Membrane</keyword>
<evidence type="ECO:0000313" key="3">
    <source>
        <dbReference type="Proteomes" id="UP000028073"/>
    </source>
</evidence>
<gene>
    <name evidence="2" type="ORF">GZ78_04280</name>
</gene>
<name>A0A081NL94_9GAMM</name>
<organism evidence="2 3">
    <name type="scientific">Endozoicomonas numazuensis</name>
    <dbReference type="NCBI Taxonomy" id="1137799"/>
    <lineage>
        <taxon>Bacteria</taxon>
        <taxon>Pseudomonadati</taxon>
        <taxon>Pseudomonadota</taxon>
        <taxon>Gammaproteobacteria</taxon>
        <taxon>Oceanospirillales</taxon>
        <taxon>Endozoicomonadaceae</taxon>
        <taxon>Endozoicomonas</taxon>
    </lineage>
</organism>
<proteinExistence type="predicted"/>
<sequence>MKNRTLVDNKKLSLAARATTIVLVLTSTVITGAVSLQYIYQGEVDRYFETGQGSELMLIIQSGHHTLKTTGSGKDNFRPLLGSELGDYQDHTFVGWHADFNQMSWGGGFPFFMLYEVSYQKGSTQEFFSYEGLLNPQLVAREVHIN</sequence>